<feature type="signal peptide" evidence="1">
    <location>
        <begin position="1"/>
        <end position="19"/>
    </location>
</feature>
<accession>A0ABU7WCQ6</accession>
<gene>
    <name evidence="2" type="ORF">V3391_03440</name>
</gene>
<protein>
    <recommendedName>
        <fullName evidence="4">Lipoprotein</fullName>
    </recommendedName>
</protein>
<dbReference type="Proteomes" id="UP001358324">
    <property type="component" value="Unassembled WGS sequence"/>
</dbReference>
<feature type="chain" id="PRO_5045648512" description="Lipoprotein" evidence="1">
    <location>
        <begin position="20"/>
        <end position="120"/>
    </location>
</feature>
<proteinExistence type="predicted"/>
<organism evidence="2 3">
    <name type="scientific">Luteimonas flava</name>
    <dbReference type="NCBI Taxonomy" id="3115822"/>
    <lineage>
        <taxon>Bacteria</taxon>
        <taxon>Pseudomonadati</taxon>
        <taxon>Pseudomonadota</taxon>
        <taxon>Gammaproteobacteria</taxon>
        <taxon>Lysobacterales</taxon>
        <taxon>Lysobacteraceae</taxon>
        <taxon>Luteimonas</taxon>
    </lineage>
</organism>
<evidence type="ECO:0008006" key="4">
    <source>
        <dbReference type="Google" id="ProtNLM"/>
    </source>
</evidence>
<dbReference type="PROSITE" id="PS51257">
    <property type="entry name" value="PROKAR_LIPOPROTEIN"/>
    <property type="match status" value="1"/>
</dbReference>
<evidence type="ECO:0000313" key="2">
    <source>
        <dbReference type="EMBL" id="MEF3081263.1"/>
    </source>
</evidence>
<reference evidence="2 3" key="1">
    <citation type="submission" date="2024-01" db="EMBL/GenBank/DDBJ databases">
        <title>Novel species of the genus Luteimonas isolated from rivers.</title>
        <authorList>
            <person name="Lu H."/>
        </authorList>
    </citation>
    <scope>NUCLEOTIDE SEQUENCE [LARGE SCALE GENOMIC DNA]</scope>
    <source>
        <strain evidence="2 3">SMYT11W</strain>
    </source>
</reference>
<sequence length="120" mass="12761">MATRAAVCMLFLWLLAACATEPRLLLPTSPEGRSCIAACDAVLARCSFDETSRAESIARSCDNSGAVQTCVDRAVDDRTVQACEAKQSMGACQGSVPNTADCREHRLMCALQCGAKMLDP</sequence>
<keyword evidence="3" id="KW-1185">Reference proteome</keyword>
<evidence type="ECO:0000256" key="1">
    <source>
        <dbReference type="SAM" id="SignalP"/>
    </source>
</evidence>
<evidence type="ECO:0000313" key="3">
    <source>
        <dbReference type="Proteomes" id="UP001358324"/>
    </source>
</evidence>
<keyword evidence="1" id="KW-0732">Signal</keyword>
<name>A0ABU7WCQ6_9GAMM</name>
<comment type="caution">
    <text evidence="2">The sequence shown here is derived from an EMBL/GenBank/DDBJ whole genome shotgun (WGS) entry which is preliminary data.</text>
</comment>
<dbReference type="EMBL" id="JAZHBM010000001">
    <property type="protein sequence ID" value="MEF3081263.1"/>
    <property type="molecule type" value="Genomic_DNA"/>
</dbReference>